<keyword evidence="13" id="KW-1185">Reference proteome</keyword>
<evidence type="ECO:0000256" key="3">
    <source>
        <dbReference type="ARBA" id="ARBA00022452"/>
    </source>
</evidence>
<dbReference type="Pfam" id="PF00593">
    <property type="entry name" value="TonB_dep_Rec_b-barrel"/>
    <property type="match status" value="1"/>
</dbReference>
<evidence type="ECO:0008006" key="14">
    <source>
        <dbReference type="Google" id="ProtNLM"/>
    </source>
</evidence>
<proteinExistence type="inferred from homology"/>
<evidence type="ECO:0000256" key="4">
    <source>
        <dbReference type="ARBA" id="ARBA00022692"/>
    </source>
</evidence>
<dbReference type="SUPFAM" id="SSF56935">
    <property type="entry name" value="Porins"/>
    <property type="match status" value="1"/>
</dbReference>
<keyword evidence="4 8" id="KW-0812">Transmembrane</keyword>
<dbReference type="Pfam" id="PF07715">
    <property type="entry name" value="Plug"/>
    <property type="match status" value="1"/>
</dbReference>
<dbReference type="Proteomes" id="UP001501757">
    <property type="component" value="Unassembled WGS sequence"/>
</dbReference>
<organism evidence="12 13">
    <name type="scientific">Bowmanella denitrificans</name>
    <dbReference type="NCBI Taxonomy" id="366582"/>
    <lineage>
        <taxon>Bacteria</taxon>
        <taxon>Pseudomonadati</taxon>
        <taxon>Pseudomonadota</taxon>
        <taxon>Gammaproteobacteria</taxon>
        <taxon>Alteromonadales</taxon>
        <taxon>Alteromonadaceae</taxon>
        <taxon>Bowmanella</taxon>
    </lineage>
</organism>
<evidence type="ECO:0000259" key="11">
    <source>
        <dbReference type="Pfam" id="PF07715"/>
    </source>
</evidence>
<evidence type="ECO:0000313" key="13">
    <source>
        <dbReference type="Proteomes" id="UP001501757"/>
    </source>
</evidence>
<feature type="domain" description="TonB-dependent receptor-like beta-barrel" evidence="10">
    <location>
        <begin position="248"/>
        <end position="658"/>
    </location>
</feature>
<dbReference type="PANTHER" id="PTHR30069:SF50">
    <property type="entry name" value="TONB-DEPENDENT RECEPTOR HI_1217-RELATED"/>
    <property type="match status" value="1"/>
</dbReference>
<dbReference type="PROSITE" id="PS52016">
    <property type="entry name" value="TONB_DEPENDENT_REC_3"/>
    <property type="match status" value="1"/>
</dbReference>
<evidence type="ECO:0000256" key="2">
    <source>
        <dbReference type="ARBA" id="ARBA00022448"/>
    </source>
</evidence>
<dbReference type="InterPro" id="IPR036942">
    <property type="entry name" value="Beta-barrel_TonB_sf"/>
</dbReference>
<evidence type="ECO:0000313" key="12">
    <source>
        <dbReference type="EMBL" id="GAA0358052.1"/>
    </source>
</evidence>
<dbReference type="Gene3D" id="2.170.130.10">
    <property type="entry name" value="TonB-dependent receptor, plug domain"/>
    <property type="match status" value="1"/>
</dbReference>
<keyword evidence="6 8" id="KW-0472">Membrane</keyword>
<comment type="caution">
    <text evidence="12">The sequence shown here is derived from an EMBL/GenBank/DDBJ whole genome shotgun (WGS) entry which is preliminary data.</text>
</comment>
<evidence type="ECO:0000256" key="6">
    <source>
        <dbReference type="ARBA" id="ARBA00023136"/>
    </source>
</evidence>
<dbReference type="CDD" id="cd01347">
    <property type="entry name" value="ligand_gated_channel"/>
    <property type="match status" value="1"/>
</dbReference>
<gene>
    <name evidence="12" type="ORF">GCM10009092_22820</name>
</gene>
<comment type="subcellular location">
    <subcellularLocation>
        <location evidence="1 8">Cell outer membrane</location>
        <topology evidence="1 8">Multi-pass membrane protein</topology>
    </subcellularLocation>
</comment>
<protein>
    <recommendedName>
        <fullName evidence="14">TonB-dependent receptor</fullName>
    </recommendedName>
</protein>
<sequence>MTTKNHAISSPLVVITFLTTFAFWRPVSAENLEEMQEMAELMAMLEEETALATHSKMNADYVPGMVSVLHGDDLTERGVHNVGAALDQIAGFYTMVNNSGDMVSVVRGIGATLNGSNLKILVDGVPVNRPVDASADWLMRLPVSQVERIEVVRGPGSALHGEFAFAGVVNVVTRQQNSLLLRAGSQDYGQIDLSLNHQWQNGLSTSFNFSAWDQNDVGRLTNPDNFARGGHGYSPGEIYDREKGRLLLAQGEYQGYQLNLQYAEVERGGWYGKNAAMPQALEPRLETVQGIQLSKNWTLATDMELGLTLASMQTRLNEATYLPIPAGINGPGGRPVLRDNFVREGSEDSTLRAALDLHWQFSANHQWYAQISHSLNKVDNAFHQLYALGQPIVESLPERVLVMSGVERRLTSITLQDQWQATDKLEITWGARYDNYDDWGNQASPRIAAVWRHSDSHIFKAQYAEAFRPPTLKESYPGSLSVVASQSTKLSEESLSSSELAYIYRAPGFSFRSTLFFTKVTDLIEYYLRPGQPPVWRNRGDIDSRGVELEWQQDINRNWHWFANLSYVHAKDHLDETDGKLLGAVDWLGNLGVTWRSDSMATHQVMLRHTGTQEGWDVQLRTPVTREFDAHTTLDYSLTINELFDQNGLTFTASINNLTDREYDIVPNLIQYPEGLPYGGRQAYVQLQYAFR</sequence>
<dbReference type="RefSeq" id="WP_343845002.1">
    <property type="nucleotide sequence ID" value="NZ_BAAAEI010000012.1"/>
</dbReference>
<keyword evidence="3 8" id="KW-1134">Transmembrane beta strand</keyword>
<accession>A0ABN0X8P9</accession>
<dbReference type="EMBL" id="BAAAEI010000012">
    <property type="protein sequence ID" value="GAA0358052.1"/>
    <property type="molecule type" value="Genomic_DNA"/>
</dbReference>
<reference evidence="13" key="1">
    <citation type="journal article" date="2019" name="Int. J. Syst. Evol. Microbiol.">
        <title>The Global Catalogue of Microorganisms (GCM) 10K type strain sequencing project: providing services to taxonomists for standard genome sequencing and annotation.</title>
        <authorList>
            <consortium name="The Broad Institute Genomics Platform"/>
            <consortium name="The Broad Institute Genome Sequencing Center for Infectious Disease"/>
            <person name="Wu L."/>
            <person name="Ma J."/>
        </authorList>
    </citation>
    <scope>NUCLEOTIDE SEQUENCE [LARGE SCALE GENOMIC DNA]</scope>
    <source>
        <strain evidence="13">JCM 13378</strain>
    </source>
</reference>
<dbReference type="InterPro" id="IPR037066">
    <property type="entry name" value="Plug_dom_sf"/>
</dbReference>
<dbReference type="PANTHER" id="PTHR30069">
    <property type="entry name" value="TONB-DEPENDENT OUTER MEMBRANE RECEPTOR"/>
    <property type="match status" value="1"/>
</dbReference>
<dbReference type="InterPro" id="IPR000531">
    <property type="entry name" value="Beta-barrel_TonB"/>
</dbReference>
<evidence type="ECO:0000256" key="5">
    <source>
        <dbReference type="ARBA" id="ARBA00023077"/>
    </source>
</evidence>
<keyword evidence="5 9" id="KW-0798">TonB box</keyword>
<keyword evidence="7 8" id="KW-0998">Cell outer membrane</keyword>
<feature type="domain" description="TonB-dependent receptor plug" evidence="11">
    <location>
        <begin position="62"/>
        <end position="168"/>
    </location>
</feature>
<evidence type="ECO:0000256" key="7">
    <source>
        <dbReference type="ARBA" id="ARBA00023237"/>
    </source>
</evidence>
<evidence type="ECO:0000256" key="8">
    <source>
        <dbReference type="PROSITE-ProRule" id="PRU01360"/>
    </source>
</evidence>
<keyword evidence="2 8" id="KW-0813">Transport</keyword>
<evidence type="ECO:0000256" key="9">
    <source>
        <dbReference type="RuleBase" id="RU003357"/>
    </source>
</evidence>
<dbReference type="Gene3D" id="2.40.170.20">
    <property type="entry name" value="TonB-dependent receptor, beta-barrel domain"/>
    <property type="match status" value="1"/>
</dbReference>
<dbReference type="InterPro" id="IPR012910">
    <property type="entry name" value="Plug_dom"/>
</dbReference>
<evidence type="ECO:0000259" key="10">
    <source>
        <dbReference type="Pfam" id="PF00593"/>
    </source>
</evidence>
<evidence type="ECO:0000256" key="1">
    <source>
        <dbReference type="ARBA" id="ARBA00004571"/>
    </source>
</evidence>
<name>A0ABN0X8P9_9ALTE</name>
<comment type="similarity">
    <text evidence="8 9">Belongs to the TonB-dependent receptor family.</text>
</comment>
<dbReference type="InterPro" id="IPR039426">
    <property type="entry name" value="TonB-dep_rcpt-like"/>
</dbReference>